<protein>
    <submittedName>
        <fullName evidence="10">ElaC ribonuclease Z 1</fullName>
    </submittedName>
</protein>
<dbReference type="Gene3D" id="3.60.15.10">
    <property type="entry name" value="Ribonuclease Z/Hydroxyacylglutathione hydrolase-like"/>
    <property type="match status" value="1"/>
</dbReference>
<dbReference type="PANTHER" id="PTHR46018:SF2">
    <property type="entry name" value="ZINC PHOSPHODIESTERASE ELAC PROTEIN 1"/>
    <property type="match status" value="1"/>
</dbReference>
<evidence type="ECO:0000256" key="7">
    <source>
        <dbReference type="ARBA" id="ARBA00022801"/>
    </source>
</evidence>
<evidence type="ECO:0000256" key="8">
    <source>
        <dbReference type="ARBA" id="ARBA00022833"/>
    </source>
</evidence>
<accession>H2LJ28</accession>
<evidence type="ECO:0000313" key="10">
    <source>
        <dbReference type="Ensembl" id="ENSORLP00000006012.2"/>
    </source>
</evidence>
<dbReference type="Proteomes" id="UP000001038">
    <property type="component" value="Chromosome 9"/>
</dbReference>
<keyword evidence="7" id="KW-0378">Hydrolase</keyword>
<gene>
    <name evidence="10" type="primary">ELAC1</name>
    <name evidence="10" type="synonym">elac1</name>
</gene>
<reference evidence="10 11" key="1">
    <citation type="journal article" date="2007" name="Nature">
        <title>The medaka draft genome and insights into vertebrate genome evolution.</title>
        <authorList>
            <person name="Kasahara M."/>
            <person name="Naruse K."/>
            <person name="Sasaki S."/>
            <person name="Nakatani Y."/>
            <person name="Qu W."/>
            <person name="Ahsan B."/>
            <person name="Yamada T."/>
            <person name="Nagayasu Y."/>
            <person name="Doi K."/>
            <person name="Kasai Y."/>
            <person name="Jindo T."/>
            <person name="Kobayashi D."/>
            <person name="Shimada A."/>
            <person name="Toyoda A."/>
            <person name="Kuroki Y."/>
            <person name="Fujiyama A."/>
            <person name="Sasaki T."/>
            <person name="Shimizu A."/>
            <person name="Asakawa S."/>
            <person name="Shimizu N."/>
            <person name="Hashimoto S."/>
            <person name="Yang J."/>
            <person name="Lee Y."/>
            <person name="Matsushima K."/>
            <person name="Sugano S."/>
            <person name="Sakaizumi M."/>
            <person name="Narita T."/>
            <person name="Ohishi K."/>
            <person name="Haga S."/>
            <person name="Ohta F."/>
            <person name="Nomoto H."/>
            <person name="Nogata K."/>
            <person name="Morishita T."/>
            <person name="Endo T."/>
            <person name="Shin-I T."/>
            <person name="Takeda H."/>
            <person name="Morishita S."/>
            <person name="Kohara Y."/>
        </authorList>
    </citation>
    <scope>NUCLEOTIDE SEQUENCE [LARGE SCALE GENOMIC DNA]</scope>
    <source>
        <strain evidence="10 11">Hd-rR</strain>
    </source>
</reference>
<comment type="cofactor">
    <cofactor evidence="1">
        <name>Zn(2+)</name>
        <dbReference type="ChEBI" id="CHEBI:29105"/>
    </cofactor>
</comment>
<keyword evidence="3" id="KW-0819">tRNA processing</keyword>
<keyword evidence="5" id="KW-0479">Metal-binding</keyword>
<dbReference type="InterPro" id="IPR013471">
    <property type="entry name" value="RNase_Z/BN"/>
</dbReference>
<dbReference type="PANTHER" id="PTHR46018">
    <property type="entry name" value="ZINC PHOSPHODIESTERASE ELAC PROTEIN 1"/>
    <property type="match status" value="1"/>
</dbReference>
<keyword evidence="6" id="KW-0255">Endonuclease</keyword>
<dbReference type="AlphaFoldDB" id="H2LJ28"/>
<evidence type="ECO:0000259" key="9">
    <source>
        <dbReference type="Pfam" id="PF12706"/>
    </source>
</evidence>
<dbReference type="HOGENOM" id="CLU_031317_2_2_1"/>
<reference evidence="10" key="3">
    <citation type="submission" date="2025-09" db="UniProtKB">
        <authorList>
            <consortium name="Ensembl"/>
        </authorList>
    </citation>
    <scope>IDENTIFICATION</scope>
    <source>
        <strain evidence="10">Hd-rR</strain>
    </source>
</reference>
<name>H2LJ28_ORYLA</name>
<keyword evidence="4" id="KW-0540">Nuclease</keyword>
<feature type="domain" description="Metallo-beta-lactamase" evidence="9">
    <location>
        <begin position="292"/>
        <end position="363"/>
    </location>
</feature>
<evidence type="ECO:0000256" key="1">
    <source>
        <dbReference type="ARBA" id="ARBA00001947"/>
    </source>
</evidence>
<dbReference type="Bgee" id="ENSORLG00000004777">
    <property type="expression patterns" value="Expressed in blastula and 14 other cell types or tissues"/>
</dbReference>
<keyword evidence="11" id="KW-1185">Reference proteome</keyword>
<dbReference type="HAMAP" id="MF_01818">
    <property type="entry name" value="RNase_Z_BN"/>
    <property type="match status" value="1"/>
</dbReference>
<dbReference type="eggNOG" id="KOG2121">
    <property type="taxonomic scope" value="Eukaryota"/>
</dbReference>
<dbReference type="GO" id="GO:0005634">
    <property type="term" value="C:nucleus"/>
    <property type="evidence" value="ECO:0000318"/>
    <property type="project" value="GO_Central"/>
</dbReference>
<proteinExistence type="inferred from homology"/>
<dbReference type="GO" id="GO:0042781">
    <property type="term" value="F:3'-tRNA processing endoribonuclease activity"/>
    <property type="evidence" value="ECO:0000318"/>
    <property type="project" value="GO_Central"/>
</dbReference>
<evidence type="ECO:0000256" key="4">
    <source>
        <dbReference type="ARBA" id="ARBA00022722"/>
    </source>
</evidence>
<evidence type="ECO:0000313" key="11">
    <source>
        <dbReference type="Proteomes" id="UP000001038"/>
    </source>
</evidence>
<dbReference type="STRING" id="8090.ENSORLP00000006012"/>
<reference evidence="10" key="2">
    <citation type="submission" date="2025-08" db="UniProtKB">
        <authorList>
            <consortium name="Ensembl"/>
        </authorList>
    </citation>
    <scope>IDENTIFICATION</scope>
    <source>
        <strain evidence="10">Hd-rR</strain>
    </source>
</reference>
<evidence type="ECO:0000256" key="6">
    <source>
        <dbReference type="ARBA" id="ARBA00022759"/>
    </source>
</evidence>
<dbReference type="NCBIfam" id="NF000801">
    <property type="entry name" value="PRK00055.1-3"/>
    <property type="match status" value="1"/>
</dbReference>
<sequence>MAKKYKLPEFPAGLSSTPFSSSTCGECLQEAWFLLSTLETPFKVFIMTMDITFLGTGSAYPSPHRGASALVLRLDGDCWLFDCGEGTQTQLMKSQLRAGRITKVFISHLHGDHLFGLPGLLCTVSLNSSAESQQNLKCVDIYGPRGLRHFLRVTLGLTGSQLLFPYAVHELEPTPDQCPQEGLLSIELATERGPLHPQEQPGRTICLDAESDSYLLFEDKKFVVKAFRLFHRIPSFGFCIQEHDRPGRLKTELLKELGMKPGPLFGRLKAGETVTLENGRVVLPSEVLEKAISGRKVCILGDCSSVLGEAALRLCHGANVLVHEATLGNEHQEKAVEHGHSTPGMAAAVARACCAQRLVLYHFSQRYKPSSLLKDGDENEVLGLKRDAEEALQGRDVEVTLAEDFMTLPVPLRR</sequence>
<organism evidence="10 11">
    <name type="scientific">Oryzias latipes</name>
    <name type="common">Japanese rice fish</name>
    <name type="synonym">Japanese killifish</name>
    <dbReference type="NCBI Taxonomy" id="8090"/>
    <lineage>
        <taxon>Eukaryota</taxon>
        <taxon>Metazoa</taxon>
        <taxon>Chordata</taxon>
        <taxon>Craniata</taxon>
        <taxon>Vertebrata</taxon>
        <taxon>Euteleostomi</taxon>
        <taxon>Actinopterygii</taxon>
        <taxon>Neopterygii</taxon>
        <taxon>Teleostei</taxon>
        <taxon>Neoteleostei</taxon>
        <taxon>Acanthomorphata</taxon>
        <taxon>Ovalentaria</taxon>
        <taxon>Atherinomorphae</taxon>
        <taxon>Beloniformes</taxon>
        <taxon>Adrianichthyidae</taxon>
        <taxon>Oryziinae</taxon>
        <taxon>Oryzias</taxon>
    </lineage>
</organism>
<evidence type="ECO:0000256" key="3">
    <source>
        <dbReference type="ARBA" id="ARBA00022694"/>
    </source>
</evidence>
<dbReference type="InterPro" id="IPR036866">
    <property type="entry name" value="RibonucZ/Hydroxyglut_hydro"/>
</dbReference>
<dbReference type="InterPro" id="IPR001279">
    <property type="entry name" value="Metallo-B-lactamas"/>
</dbReference>
<dbReference type="GeneTree" id="ENSGT00730000111224"/>
<comment type="subunit">
    <text evidence="2">Homodimer.</text>
</comment>
<dbReference type="InParanoid" id="H2LJ28"/>
<evidence type="ECO:0000256" key="5">
    <source>
        <dbReference type="ARBA" id="ARBA00022723"/>
    </source>
</evidence>
<dbReference type="Pfam" id="PF12706">
    <property type="entry name" value="Lactamase_B_2"/>
    <property type="match status" value="1"/>
</dbReference>
<dbReference type="GO" id="GO:0046872">
    <property type="term" value="F:metal ion binding"/>
    <property type="evidence" value="ECO:0007669"/>
    <property type="project" value="UniProtKB-KW"/>
</dbReference>
<evidence type="ECO:0000256" key="2">
    <source>
        <dbReference type="ARBA" id="ARBA00011738"/>
    </source>
</evidence>
<dbReference type="Pfam" id="PF23023">
    <property type="entry name" value="Anti-Pycsar_Apyc1"/>
    <property type="match status" value="1"/>
</dbReference>
<dbReference type="Ensembl" id="ENSORLT00000006013.2">
    <property type="protein sequence ID" value="ENSORLP00000006012.2"/>
    <property type="gene ID" value="ENSORLG00000004777.2"/>
</dbReference>
<keyword evidence="8" id="KW-0862">Zinc</keyword>
<dbReference type="CDD" id="cd07717">
    <property type="entry name" value="RNaseZ_ZiPD-like_MBL-fold"/>
    <property type="match status" value="1"/>
</dbReference>
<dbReference type="SUPFAM" id="SSF56281">
    <property type="entry name" value="Metallo-hydrolase/oxidoreductase"/>
    <property type="match status" value="1"/>
</dbReference>